<dbReference type="CDD" id="cd00430">
    <property type="entry name" value="PLPDE_III_AR"/>
    <property type="match status" value="1"/>
</dbReference>
<feature type="binding site" evidence="4 6">
    <location>
        <position position="136"/>
    </location>
    <ligand>
        <name>substrate</name>
    </ligand>
</feature>
<dbReference type="SUPFAM" id="SSF51419">
    <property type="entry name" value="PLP-binding barrel"/>
    <property type="match status" value="1"/>
</dbReference>
<dbReference type="Gene3D" id="2.40.37.10">
    <property type="entry name" value="Lyase, Ornithine Decarboxylase, Chain A, domain 1"/>
    <property type="match status" value="1"/>
</dbReference>
<comment type="caution">
    <text evidence="8">The sequence shown here is derived from an EMBL/GenBank/DDBJ whole genome shotgun (WGS) entry which is preliminary data.</text>
</comment>
<feature type="domain" description="Alanine racemase C-terminal" evidence="7">
    <location>
        <begin position="261"/>
        <end position="389"/>
    </location>
</feature>
<evidence type="ECO:0000313" key="9">
    <source>
        <dbReference type="Proteomes" id="UP000322454"/>
    </source>
</evidence>
<evidence type="ECO:0000313" key="8">
    <source>
        <dbReference type="EMBL" id="RZV39688.1"/>
    </source>
</evidence>
<comment type="catalytic activity">
    <reaction evidence="4">
        <text>L-alanine = D-alanine</text>
        <dbReference type="Rhea" id="RHEA:20249"/>
        <dbReference type="ChEBI" id="CHEBI:57416"/>
        <dbReference type="ChEBI" id="CHEBI:57972"/>
        <dbReference type="EC" id="5.1.1.1"/>
    </reaction>
</comment>
<dbReference type="InterPro" id="IPR001608">
    <property type="entry name" value="Ala_racemase_N"/>
</dbReference>
<dbReference type="GO" id="GO:0005829">
    <property type="term" value="C:cytosol"/>
    <property type="evidence" value="ECO:0007669"/>
    <property type="project" value="TreeGrafter"/>
</dbReference>
<sequence length="389" mass="43572">MEDTYLYINLNNLVNNLNFIKNRTSLKDKKIIAVIKSNAYGHGLLPIAESLFKNGIDFFGIIEIEEAENILKKIPSAKLLMLKGINLENLEAASALNLSIGVYSLDYLKELLDKMKSSKINKTLNLHLKFDSGMSRLGLVETEMEEAARIIGDNKKYFNLEGLFSHLSYGNNLEYTNYQINNFKKIISVMAKYKITPQYIHISASSSILNGSLLDDCSNAVRPGILLYGFNPNKETKYGINNNKNSINNQETDSEFKLEQLMTLKSKILQIKNIKKGSFVSYNNTFRADRDMTIGIVSAGYDNGIPRLLSNKGRFLINGGFAPIIGIVTMNMTIVDVSEIKNIKAGDEVIITGKDGLNEIKIEEIASLSETIPYEICLNFGKSNKKIYV</sequence>
<dbReference type="PANTHER" id="PTHR30511">
    <property type="entry name" value="ALANINE RACEMASE"/>
    <property type="match status" value="1"/>
</dbReference>
<comment type="function">
    <text evidence="4">Catalyzes the interconversion of L-alanine and D-alanine. May also act on other amino acids.</text>
</comment>
<dbReference type="Pfam" id="PF01168">
    <property type="entry name" value="Ala_racemase_N"/>
    <property type="match status" value="1"/>
</dbReference>
<dbReference type="InterPro" id="IPR000821">
    <property type="entry name" value="Ala_racemase"/>
</dbReference>
<dbReference type="EMBL" id="SHMQ01000007">
    <property type="protein sequence ID" value="RZV39688.1"/>
    <property type="molecule type" value="Genomic_DNA"/>
</dbReference>
<dbReference type="FunFam" id="3.20.20.10:FF:000002">
    <property type="entry name" value="Alanine racemase"/>
    <property type="match status" value="1"/>
</dbReference>
<keyword evidence="2 4" id="KW-0663">Pyridoxal phosphate</keyword>
<evidence type="ECO:0000256" key="4">
    <source>
        <dbReference type="HAMAP-Rule" id="MF_01201"/>
    </source>
</evidence>
<evidence type="ECO:0000256" key="5">
    <source>
        <dbReference type="PIRSR" id="PIRSR600821-50"/>
    </source>
</evidence>
<dbReference type="InterPro" id="IPR011079">
    <property type="entry name" value="Ala_racemase_C"/>
</dbReference>
<evidence type="ECO:0000256" key="2">
    <source>
        <dbReference type="ARBA" id="ARBA00022898"/>
    </source>
</evidence>
<evidence type="ECO:0000256" key="6">
    <source>
        <dbReference type="PIRSR" id="PIRSR600821-52"/>
    </source>
</evidence>
<dbReference type="GO" id="GO:0008784">
    <property type="term" value="F:alanine racemase activity"/>
    <property type="evidence" value="ECO:0007669"/>
    <property type="project" value="UniProtKB-UniRule"/>
</dbReference>
<dbReference type="HAMAP" id="MF_01201">
    <property type="entry name" value="Ala_racemase"/>
    <property type="match status" value="1"/>
</dbReference>
<dbReference type="GO" id="GO:0030632">
    <property type="term" value="P:D-alanine biosynthetic process"/>
    <property type="evidence" value="ECO:0007669"/>
    <property type="project" value="UniProtKB-UniRule"/>
</dbReference>
<dbReference type="UniPathway" id="UPA00042">
    <property type="reaction ID" value="UER00497"/>
</dbReference>
<dbReference type="SUPFAM" id="SSF50621">
    <property type="entry name" value="Alanine racemase C-terminal domain-like"/>
    <property type="match status" value="1"/>
</dbReference>
<dbReference type="GO" id="GO:0030170">
    <property type="term" value="F:pyridoxal phosphate binding"/>
    <property type="evidence" value="ECO:0007669"/>
    <property type="project" value="UniProtKB-UniRule"/>
</dbReference>
<dbReference type="InterPro" id="IPR020622">
    <property type="entry name" value="Ala_racemase_pyridoxalP-BS"/>
</dbReference>
<comment type="similarity">
    <text evidence="4">Belongs to the alanine racemase family.</text>
</comment>
<keyword evidence="3 4" id="KW-0413">Isomerase</keyword>
<dbReference type="Proteomes" id="UP000322454">
    <property type="component" value="Unassembled WGS sequence"/>
</dbReference>
<dbReference type="SMART" id="SM01005">
    <property type="entry name" value="Ala_racemase_C"/>
    <property type="match status" value="1"/>
</dbReference>
<evidence type="ECO:0000256" key="3">
    <source>
        <dbReference type="ARBA" id="ARBA00023235"/>
    </source>
</evidence>
<dbReference type="InterPro" id="IPR009006">
    <property type="entry name" value="Ala_racemase/Decarboxylase_C"/>
</dbReference>
<comment type="cofactor">
    <cofactor evidence="1 4 5">
        <name>pyridoxal 5'-phosphate</name>
        <dbReference type="ChEBI" id="CHEBI:597326"/>
    </cofactor>
</comment>
<dbReference type="NCBIfam" id="TIGR00492">
    <property type="entry name" value="alr"/>
    <property type="match status" value="1"/>
</dbReference>
<feature type="active site" description="Proton acceptor; specific for D-alanine" evidence="4">
    <location>
        <position position="36"/>
    </location>
</feature>
<dbReference type="EC" id="5.1.1.1" evidence="4"/>
<protein>
    <recommendedName>
        <fullName evidence="4">Alanine racemase</fullName>
        <ecNumber evidence="4">5.1.1.1</ecNumber>
    </recommendedName>
</protein>
<dbReference type="PANTHER" id="PTHR30511:SF0">
    <property type="entry name" value="ALANINE RACEMASE, CATABOLIC-RELATED"/>
    <property type="match status" value="1"/>
</dbReference>
<feature type="modified residue" description="N6-(pyridoxal phosphate)lysine" evidence="4 5">
    <location>
        <position position="36"/>
    </location>
</feature>
<dbReference type="InterPro" id="IPR029066">
    <property type="entry name" value="PLP-binding_barrel"/>
</dbReference>
<name>A0A520XET6_9DELT</name>
<comment type="pathway">
    <text evidence="4">Amino-acid biosynthesis; D-alanine biosynthesis; D-alanine from L-alanine: step 1/1.</text>
</comment>
<feature type="active site" description="Proton acceptor; specific for L-alanine" evidence="4">
    <location>
        <position position="282"/>
    </location>
</feature>
<dbReference type="PROSITE" id="PS00395">
    <property type="entry name" value="ALANINE_RACEMASE"/>
    <property type="match status" value="1"/>
</dbReference>
<feature type="binding site" evidence="4 6">
    <location>
        <position position="330"/>
    </location>
    <ligand>
        <name>substrate</name>
    </ligand>
</feature>
<evidence type="ECO:0000259" key="7">
    <source>
        <dbReference type="SMART" id="SM01005"/>
    </source>
</evidence>
<gene>
    <name evidence="8" type="primary">alr</name>
    <name evidence="8" type="ORF">EVJ48_04040</name>
</gene>
<evidence type="ECO:0000256" key="1">
    <source>
        <dbReference type="ARBA" id="ARBA00001933"/>
    </source>
</evidence>
<dbReference type="Pfam" id="PF00842">
    <property type="entry name" value="Ala_racemase_C"/>
    <property type="match status" value="1"/>
</dbReference>
<dbReference type="AlphaFoldDB" id="A0A520XET6"/>
<accession>A0A520XET6</accession>
<dbReference type="PRINTS" id="PR00992">
    <property type="entry name" value="ALARACEMASE"/>
</dbReference>
<organism evidence="8 9">
    <name type="scientific">Candidatus Acidulodesulfobacterium acidiphilum</name>
    <dbReference type="NCBI Taxonomy" id="2597224"/>
    <lineage>
        <taxon>Bacteria</taxon>
        <taxon>Deltaproteobacteria</taxon>
        <taxon>Candidatus Acidulodesulfobacterales</taxon>
        <taxon>Candidatus Acidulodesulfobacterium</taxon>
    </lineage>
</organism>
<reference evidence="8 9" key="1">
    <citation type="submission" date="2019-01" db="EMBL/GenBank/DDBJ databases">
        <title>Insights into ecological role of a new deltaproteobacterial order Candidatus Sinidesulfobacterales (Sva0485) by metagenomics and metatranscriptomics.</title>
        <authorList>
            <person name="Tan S."/>
            <person name="Liu J."/>
            <person name="Fang Y."/>
            <person name="Hedlund B."/>
            <person name="Lian Z.-H."/>
            <person name="Huang L.-Y."/>
            <person name="Li J.-T."/>
            <person name="Huang L.-N."/>
            <person name="Li W.-J."/>
            <person name="Jiang H.-C."/>
            <person name="Dong H.-L."/>
            <person name="Shu W.-S."/>
        </authorList>
    </citation>
    <scope>NUCLEOTIDE SEQUENCE [LARGE SCALE GENOMIC DNA]</scope>
    <source>
        <strain evidence="8">AP4</strain>
    </source>
</reference>
<dbReference type="Gene3D" id="3.20.20.10">
    <property type="entry name" value="Alanine racemase"/>
    <property type="match status" value="1"/>
</dbReference>
<proteinExistence type="inferred from homology"/>